<feature type="transmembrane region" description="Helical" evidence="1">
    <location>
        <begin position="94"/>
        <end position="117"/>
    </location>
</feature>
<gene>
    <name evidence="2" type="ORF">Ga0058931_3088</name>
    <name evidence="3" type="ORF">HLUCCA05_05240</name>
</gene>
<feature type="transmembrane region" description="Helical" evidence="1">
    <location>
        <begin position="204"/>
        <end position="222"/>
    </location>
</feature>
<dbReference type="OrthoDB" id="7949130at2"/>
<evidence type="ECO:0000313" key="4">
    <source>
        <dbReference type="Proteomes" id="UP000050413"/>
    </source>
</evidence>
<dbReference type="EMBL" id="LJSG01000016">
    <property type="protein sequence ID" value="KPP90819.1"/>
    <property type="molecule type" value="Genomic_DNA"/>
</dbReference>
<reference evidence="3 4" key="1">
    <citation type="submission" date="2015-09" db="EMBL/GenBank/DDBJ databases">
        <title>Identification and resolution of microdiversity through metagenomic sequencing of parallel consortia.</title>
        <authorList>
            <person name="Nelson W.C."/>
            <person name="Romine M.F."/>
            <person name="Lindemann S.R."/>
        </authorList>
    </citation>
    <scope>NUCLEOTIDE SEQUENCE [LARGE SCALE GENOMIC DNA]</scope>
    <source>
        <strain evidence="3">HL-91</strain>
    </source>
</reference>
<evidence type="ECO:0000256" key="1">
    <source>
        <dbReference type="SAM" id="Phobius"/>
    </source>
</evidence>
<dbReference type="PANTHER" id="PTHR41795:SF1">
    <property type="entry name" value="EXOPOLYSACCHARIDE SYNTHESIS PROTEIN"/>
    <property type="match status" value="1"/>
</dbReference>
<keyword evidence="5" id="KW-1185">Reference proteome</keyword>
<dbReference type="EMBL" id="FBYC01000004">
    <property type="protein sequence ID" value="CUX83617.1"/>
    <property type="molecule type" value="Genomic_DNA"/>
</dbReference>
<evidence type="ECO:0000313" key="3">
    <source>
        <dbReference type="EMBL" id="KPP90819.1"/>
    </source>
</evidence>
<dbReference type="Proteomes" id="UP000182045">
    <property type="component" value="Unassembled WGS sequence"/>
</dbReference>
<dbReference type="AlphaFoldDB" id="A0A0P8A9I3"/>
<dbReference type="PANTHER" id="PTHR41795">
    <property type="entry name" value="EXOPOLYSACCHARIDE SYNTHESIS PROTEIN"/>
    <property type="match status" value="1"/>
</dbReference>
<feature type="transmembrane region" description="Helical" evidence="1">
    <location>
        <begin position="150"/>
        <end position="171"/>
    </location>
</feature>
<evidence type="ECO:0000313" key="2">
    <source>
        <dbReference type="EMBL" id="CUX83617.1"/>
    </source>
</evidence>
<proteinExistence type="predicted"/>
<dbReference type="InterPro" id="IPR010331">
    <property type="entry name" value="ExoD"/>
</dbReference>
<dbReference type="RefSeq" id="WP_082700243.1">
    <property type="nucleotide sequence ID" value="NZ_FBYC01000004.1"/>
</dbReference>
<name>A0A0P8A9I3_9RHOB</name>
<dbReference type="Pfam" id="PF06055">
    <property type="entry name" value="ExoD"/>
    <property type="match status" value="1"/>
</dbReference>
<feature type="transmembrane region" description="Helical" evidence="1">
    <location>
        <begin position="69"/>
        <end position="88"/>
    </location>
</feature>
<reference evidence="2 5" key="2">
    <citation type="submission" date="2016-01" db="EMBL/GenBank/DDBJ databases">
        <authorList>
            <person name="Varghese N."/>
        </authorList>
    </citation>
    <scope>NUCLEOTIDE SEQUENCE [LARGE SCALE GENOMIC DNA]</scope>
    <source>
        <strain evidence="2 5">HL-91</strain>
    </source>
</reference>
<keyword evidence="1" id="KW-0472">Membrane</keyword>
<keyword evidence="1" id="KW-0812">Transmembrane</keyword>
<dbReference type="Proteomes" id="UP000050413">
    <property type="component" value="Unassembled WGS sequence"/>
</dbReference>
<protein>
    <submittedName>
        <fullName evidence="3">Putative ABC transporter permease component</fullName>
    </submittedName>
    <submittedName>
        <fullName evidence="2">Uncharacterized conserved protein</fullName>
    </submittedName>
</protein>
<dbReference type="STRING" id="1666912.Ga0058931_3088"/>
<feature type="transmembrane region" description="Helical" evidence="1">
    <location>
        <begin position="177"/>
        <end position="197"/>
    </location>
</feature>
<evidence type="ECO:0000313" key="5">
    <source>
        <dbReference type="Proteomes" id="UP000182045"/>
    </source>
</evidence>
<sequence length="223" mass="23583">MFNQADTLADGTEHKTGAKITVSPEVAETTHAQHRPIQDLLDTVRGAVDGPSISFGDILRAMDARSQPVLLLLPALILVSPLSGIPGLSSLGGLTIALVAGQILLGRPAIWLPGFLLRRQLPTARLIWALSKLERAAAFIDRKTSTRAEWVFGFPGRHLALLICMACGLIMPFFELVPFSATTLAIVVSILASALVIRDGVLAAMGLSGFGFAVLLIAKLAAT</sequence>
<comment type="caution">
    <text evidence="3">The sequence shown here is derived from an EMBL/GenBank/DDBJ whole genome shotgun (WGS) entry which is preliminary data.</text>
</comment>
<organism evidence="3 4">
    <name type="scientific">Roseibaca calidilacus</name>
    <dbReference type="NCBI Taxonomy" id="1666912"/>
    <lineage>
        <taxon>Bacteria</taxon>
        <taxon>Pseudomonadati</taxon>
        <taxon>Pseudomonadota</taxon>
        <taxon>Alphaproteobacteria</taxon>
        <taxon>Rhodobacterales</taxon>
        <taxon>Paracoccaceae</taxon>
        <taxon>Roseinatronobacter</taxon>
    </lineage>
</organism>
<dbReference type="PIRSF" id="PIRSF033239">
    <property type="entry name" value="ExoD"/>
    <property type="match status" value="1"/>
</dbReference>
<keyword evidence="1" id="KW-1133">Transmembrane helix</keyword>
<accession>A0A0P8A9I3</accession>